<protein>
    <submittedName>
        <fullName evidence="2">Uncharacterized protein</fullName>
    </submittedName>
</protein>
<keyword evidence="1" id="KW-0732">Signal</keyword>
<dbReference type="STRING" id="1392877.SAMN05216221_1071"/>
<sequence>MMRMKVLFCGLLLLCSPLWADERSALQLSELDSRSQLLGASAMLYFNPKDRTPDPRLLTSVFQHLQILKTDVQQLGQPPELARPVQAMQQVFSQLEELPPVRRQEYPLLVRQLLVHQQALREAAGAAYLREQRGLPGEASALLFGEQSRALARFLFDYQLRHYPVTDKEQWLLSAEQLQTLDQGIEERFGRLRQQYPEHADALGKLHGSYQFVRVQVQKADKRASGGAEFYLGRAVTDLDELALAVAQRRP</sequence>
<feature type="chain" id="PRO_5009256513" evidence="1">
    <location>
        <begin position="21"/>
        <end position="251"/>
    </location>
</feature>
<reference evidence="3" key="1">
    <citation type="submission" date="2016-10" db="EMBL/GenBank/DDBJ databases">
        <authorList>
            <person name="Varghese N."/>
            <person name="Submissions S."/>
        </authorList>
    </citation>
    <scope>NUCLEOTIDE SEQUENCE [LARGE SCALE GENOMIC DNA]</scope>
    <source>
        <strain evidence="3">KCTC 32247</strain>
    </source>
</reference>
<evidence type="ECO:0000256" key="1">
    <source>
        <dbReference type="SAM" id="SignalP"/>
    </source>
</evidence>
<dbReference type="EMBL" id="LT629751">
    <property type="protein sequence ID" value="SDS10075.1"/>
    <property type="molecule type" value="Genomic_DNA"/>
</dbReference>
<keyword evidence="3" id="KW-1185">Reference proteome</keyword>
<name>A0A1H1PGC9_9PSED</name>
<proteinExistence type="predicted"/>
<organism evidence="2 3">
    <name type="scientific">Pseudomonas oryzae</name>
    <dbReference type="NCBI Taxonomy" id="1392877"/>
    <lineage>
        <taxon>Bacteria</taxon>
        <taxon>Pseudomonadati</taxon>
        <taxon>Pseudomonadota</taxon>
        <taxon>Gammaproteobacteria</taxon>
        <taxon>Pseudomonadales</taxon>
        <taxon>Pseudomonadaceae</taxon>
        <taxon>Pseudomonas</taxon>
    </lineage>
</organism>
<evidence type="ECO:0000313" key="2">
    <source>
        <dbReference type="EMBL" id="SDS10075.1"/>
    </source>
</evidence>
<dbReference type="AlphaFoldDB" id="A0A1H1PGC9"/>
<evidence type="ECO:0000313" key="3">
    <source>
        <dbReference type="Proteomes" id="UP000243359"/>
    </source>
</evidence>
<feature type="signal peptide" evidence="1">
    <location>
        <begin position="1"/>
        <end position="20"/>
    </location>
</feature>
<accession>A0A1H1PGC9</accession>
<gene>
    <name evidence="2" type="ORF">SAMN05216221_1071</name>
</gene>
<dbReference type="Proteomes" id="UP000243359">
    <property type="component" value="Chromosome I"/>
</dbReference>